<sequence length="696" mass="75230">MSTPDLPEDSVAPDVRRRWQELADEVRGHQFRYYVKDAPIVSDGEFDTLLGELTALEETYPELRTPDSPTQLVGGAGFATDFTSADHLERMLSLDNVFDSDELTAWAARLTGEIGDDPDFLCELKIDGVALALVYRDGRLERAATRGDGRTGEDVTLNARTIEDIPETLTASAEYPVPAVLEVRGEVFFRLTDFEALNASLVEEGKPPFANPRNSAAGSLRQKNPAVTARRRLHMICHGLGRSEGFNPPTLHDAYLALAAWGLPVSTHTVKVKGIKAVADRVAYWGEHRHDVEHEIDGLVTKVDDVALQRRLGATSRAPRWAIAYKYPPEEATTRLLDIKVNVGRTGRVTPFAFMEPVKVAGSTVSQATLHNGSEVKRKGVLIGDTIVIRKAGDVIPEVLGPVVDARDGTEREFVMPTQCPECGTTLAPAKEGDADIRCPNSRSCPAQLRERVFHVAGRGAFDIEGLGYEAATALLVSGVITDEGDLFSLTADDLLRTDLFRVKAGELSANGKRLLANLGRAKSQQLWRVLVALSIRHVGPTAARALAQEFGSLDAIEAASEEQLAAAEGVGPTIADAVIDWFTVDWHRAIVDKWRAAGVRMADERDASIERTLEGLSIVVTGSLTGFSRDEAKEAILVRGGKAAGSVSKKTAYVVAGDSPGSKYDKAIELGVPVLDEDGFRQLLAAGPQSADESD</sequence>
<dbReference type="Pfam" id="PF01653">
    <property type="entry name" value="DNA_ligase_aden"/>
    <property type="match status" value="1"/>
</dbReference>
<reference evidence="13 14" key="1">
    <citation type="submission" date="2022-06" db="EMBL/GenBank/DDBJ databases">
        <title>Mycolicibacterium sp. CAU 1645 isolated from seawater.</title>
        <authorList>
            <person name="Kim W."/>
        </authorList>
    </citation>
    <scope>NUCLEOTIDE SEQUENCE [LARGE SCALE GENOMIC DNA]</scope>
    <source>
        <strain evidence="13 14">CAU 1645</strain>
    </source>
</reference>
<evidence type="ECO:0000313" key="13">
    <source>
        <dbReference type="EMBL" id="MCP9274352.1"/>
    </source>
</evidence>
<keyword evidence="7 10" id="KW-0520">NAD</keyword>
<feature type="binding site" evidence="10">
    <location>
        <position position="302"/>
    </location>
    <ligand>
        <name>NAD(+)</name>
        <dbReference type="ChEBI" id="CHEBI:57540"/>
    </ligand>
</feature>
<dbReference type="RefSeq" id="WP_255061862.1">
    <property type="nucleotide sequence ID" value="NZ_JANDBD010000008.1"/>
</dbReference>
<keyword evidence="3 10" id="KW-0479">Metal-binding</keyword>
<feature type="binding site" evidence="10">
    <location>
        <begin position="43"/>
        <end position="47"/>
    </location>
    <ligand>
        <name>NAD(+)</name>
        <dbReference type="ChEBI" id="CHEBI:57540"/>
    </ligand>
</feature>
<dbReference type="InterPro" id="IPR001357">
    <property type="entry name" value="BRCT_dom"/>
</dbReference>
<dbReference type="Pfam" id="PF03120">
    <property type="entry name" value="OB_DNA_ligase"/>
    <property type="match status" value="1"/>
</dbReference>
<evidence type="ECO:0000256" key="5">
    <source>
        <dbReference type="ARBA" id="ARBA00022833"/>
    </source>
</evidence>
<dbReference type="Pfam" id="PF00533">
    <property type="entry name" value="BRCT"/>
    <property type="match status" value="1"/>
</dbReference>
<feature type="binding site" evidence="10">
    <location>
        <position position="146"/>
    </location>
    <ligand>
        <name>NAD(+)</name>
        <dbReference type="ChEBI" id="CHEBI:57540"/>
    </ligand>
</feature>
<proteinExistence type="inferred from homology"/>
<dbReference type="SUPFAM" id="SSF47781">
    <property type="entry name" value="RuvA domain 2-like"/>
    <property type="match status" value="1"/>
</dbReference>
<comment type="catalytic activity">
    <reaction evidence="9 10 11">
        <text>NAD(+) + (deoxyribonucleotide)n-3'-hydroxyl + 5'-phospho-(deoxyribonucleotide)m = (deoxyribonucleotide)n+m + AMP + beta-nicotinamide D-nucleotide.</text>
        <dbReference type="EC" id="6.5.1.2"/>
    </reaction>
</comment>
<keyword evidence="6 10" id="KW-0460">Magnesium</keyword>
<feature type="binding site" evidence="10">
    <location>
        <position position="186"/>
    </location>
    <ligand>
        <name>NAD(+)</name>
        <dbReference type="ChEBI" id="CHEBI:57540"/>
    </ligand>
</feature>
<dbReference type="CDD" id="cd00114">
    <property type="entry name" value="LIGANc"/>
    <property type="match status" value="1"/>
</dbReference>
<evidence type="ECO:0000256" key="3">
    <source>
        <dbReference type="ARBA" id="ARBA00022723"/>
    </source>
</evidence>
<dbReference type="Gene3D" id="1.10.150.20">
    <property type="entry name" value="5' to 3' exonuclease, C-terminal subdomain"/>
    <property type="match status" value="2"/>
</dbReference>
<keyword evidence="10" id="KW-0464">Manganese</keyword>
<dbReference type="PANTHER" id="PTHR23389:SF9">
    <property type="entry name" value="DNA LIGASE"/>
    <property type="match status" value="1"/>
</dbReference>
<dbReference type="InterPro" id="IPR013839">
    <property type="entry name" value="DNAligase_adenylation"/>
</dbReference>
<feature type="binding site" evidence="10">
    <location>
        <position position="439"/>
    </location>
    <ligand>
        <name>Zn(2+)</name>
        <dbReference type="ChEBI" id="CHEBI:29105"/>
    </ligand>
</feature>
<protein>
    <recommendedName>
        <fullName evidence="10 11">DNA ligase</fullName>
        <ecNumber evidence="10 11">6.5.1.2</ecNumber>
    </recommendedName>
    <alternativeName>
        <fullName evidence="10">Polydeoxyribonucleotide synthase [NAD(+)]</fullName>
    </alternativeName>
</protein>
<evidence type="ECO:0000256" key="10">
    <source>
        <dbReference type="HAMAP-Rule" id="MF_01588"/>
    </source>
</evidence>
<dbReference type="InterPro" id="IPR001679">
    <property type="entry name" value="DNA_ligase"/>
</dbReference>
<dbReference type="EC" id="6.5.1.2" evidence="10 11"/>
<dbReference type="PANTHER" id="PTHR23389">
    <property type="entry name" value="CHROMOSOME TRANSMISSION FIDELITY FACTOR 18"/>
    <property type="match status" value="1"/>
</dbReference>
<dbReference type="InterPro" id="IPR018239">
    <property type="entry name" value="DNA_ligase_AS"/>
</dbReference>
<keyword evidence="14" id="KW-1185">Reference proteome</keyword>
<evidence type="ECO:0000256" key="4">
    <source>
        <dbReference type="ARBA" id="ARBA00022763"/>
    </source>
</evidence>
<dbReference type="Gene3D" id="3.30.470.30">
    <property type="entry name" value="DNA ligase/mRNA capping enzyme"/>
    <property type="match status" value="1"/>
</dbReference>
<organism evidence="13 14">
    <name type="scientific">Mycolicibacterium arenosum</name>
    <dbReference type="NCBI Taxonomy" id="2952157"/>
    <lineage>
        <taxon>Bacteria</taxon>
        <taxon>Bacillati</taxon>
        <taxon>Actinomycetota</taxon>
        <taxon>Actinomycetes</taxon>
        <taxon>Mycobacteriales</taxon>
        <taxon>Mycobacteriaceae</taxon>
        <taxon>Mycolicibacterium</taxon>
    </lineage>
</organism>
<feature type="domain" description="BRCT" evidence="12">
    <location>
        <begin position="609"/>
        <end position="688"/>
    </location>
</feature>
<dbReference type="InterPro" id="IPR013840">
    <property type="entry name" value="DNAligase_N"/>
</dbReference>
<dbReference type="PROSITE" id="PS01056">
    <property type="entry name" value="DNA_LIGASE_N2"/>
    <property type="match status" value="1"/>
</dbReference>
<keyword evidence="2 10" id="KW-0235">DNA replication</keyword>
<dbReference type="SUPFAM" id="SSF50249">
    <property type="entry name" value="Nucleic acid-binding proteins"/>
    <property type="match status" value="1"/>
</dbReference>
<evidence type="ECO:0000259" key="12">
    <source>
        <dbReference type="PROSITE" id="PS50172"/>
    </source>
</evidence>
<keyword evidence="5 10" id="KW-0862">Zinc</keyword>
<dbReference type="NCBIfam" id="NF005932">
    <property type="entry name" value="PRK07956.1"/>
    <property type="match status" value="1"/>
</dbReference>
<keyword evidence="4 10" id="KW-0227">DNA damage</keyword>
<gene>
    <name evidence="10 13" type="primary">ligA</name>
    <name evidence="13" type="ORF">NM203_19360</name>
</gene>
<dbReference type="SUPFAM" id="SSF56091">
    <property type="entry name" value="DNA ligase/mRNA capping enzyme, catalytic domain"/>
    <property type="match status" value="1"/>
</dbReference>
<keyword evidence="8 10" id="KW-0234">DNA repair</keyword>
<evidence type="ECO:0000313" key="14">
    <source>
        <dbReference type="Proteomes" id="UP001651690"/>
    </source>
</evidence>
<dbReference type="CDD" id="cd17748">
    <property type="entry name" value="BRCT_DNA_ligase_like"/>
    <property type="match status" value="1"/>
</dbReference>
<dbReference type="Pfam" id="PF03119">
    <property type="entry name" value="DNA_ligase_ZBD"/>
    <property type="match status" value="1"/>
</dbReference>
<feature type="binding site" evidence="10">
    <location>
        <begin position="93"/>
        <end position="94"/>
    </location>
    <ligand>
        <name>NAD(+)</name>
        <dbReference type="ChEBI" id="CHEBI:57540"/>
    </ligand>
</feature>
<feature type="binding site" evidence="10">
    <location>
        <position position="123"/>
    </location>
    <ligand>
        <name>NAD(+)</name>
        <dbReference type="ChEBI" id="CHEBI:57540"/>
    </ligand>
</feature>
<comment type="cofactor">
    <cofactor evidence="10">
        <name>Mg(2+)</name>
        <dbReference type="ChEBI" id="CHEBI:18420"/>
    </cofactor>
    <cofactor evidence="10">
        <name>Mn(2+)</name>
        <dbReference type="ChEBI" id="CHEBI:29035"/>
    </cofactor>
</comment>
<evidence type="ECO:0000256" key="2">
    <source>
        <dbReference type="ARBA" id="ARBA00022705"/>
    </source>
</evidence>
<dbReference type="SUPFAM" id="SSF52113">
    <property type="entry name" value="BRCT domain"/>
    <property type="match status" value="1"/>
</dbReference>
<dbReference type="Gene3D" id="3.40.50.10190">
    <property type="entry name" value="BRCT domain"/>
    <property type="match status" value="1"/>
</dbReference>
<evidence type="ECO:0000256" key="11">
    <source>
        <dbReference type="RuleBase" id="RU000618"/>
    </source>
</evidence>
<comment type="caution">
    <text evidence="13">The sequence shown here is derived from an EMBL/GenBank/DDBJ whole genome shotgun (WGS) entry which is preliminary data.</text>
</comment>
<dbReference type="SMART" id="SM00292">
    <property type="entry name" value="BRCT"/>
    <property type="match status" value="1"/>
</dbReference>
<feature type="binding site" evidence="10">
    <location>
        <position position="423"/>
    </location>
    <ligand>
        <name>Zn(2+)</name>
        <dbReference type="ChEBI" id="CHEBI:29105"/>
    </ligand>
</feature>
<dbReference type="InterPro" id="IPR004150">
    <property type="entry name" value="NAD_DNA_ligase_OB"/>
</dbReference>
<dbReference type="EMBL" id="JANDBD010000008">
    <property type="protein sequence ID" value="MCP9274352.1"/>
    <property type="molecule type" value="Genomic_DNA"/>
</dbReference>
<feature type="binding site" evidence="10">
    <location>
        <position position="420"/>
    </location>
    <ligand>
        <name>Zn(2+)</name>
        <dbReference type="ChEBI" id="CHEBI:29105"/>
    </ligand>
</feature>
<dbReference type="Proteomes" id="UP001651690">
    <property type="component" value="Unassembled WGS sequence"/>
</dbReference>
<dbReference type="PIRSF" id="PIRSF001604">
    <property type="entry name" value="LigA"/>
    <property type="match status" value="1"/>
</dbReference>
<dbReference type="PROSITE" id="PS01055">
    <property type="entry name" value="DNA_LIGASE_N1"/>
    <property type="match status" value="1"/>
</dbReference>
<accession>A0ABT1M7G6</accession>
<feature type="binding site" evidence="10">
    <location>
        <position position="326"/>
    </location>
    <ligand>
        <name>NAD(+)</name>
        <dbReference type="ChEBI" id="CHEBI:57540"/>
    </ligand>
</feature>
<comment type="similarity">
    <text evidence="10">Belongs to the NAD-dependent DNA ligase family. LigA subfamily.</text>
</comment>
<dbReference type="InterPro" id="IPR036420">
    <property type="entry name" value="BRCT_dom_sf"/>
</dbReference>
<dbReference type="Gene3D" id="6.20.10.30">
    <property type="match status" value="1"/>
</dbReference>
<feature type="binding site" evidence="10">
    <location>
        <position position="445"/>
    </location>
    <ligand>
        <name>Zn(2+)</name>
        <dbReference type="ChEBI" id="CHEBI:29105"/>
    </ligand>
</feature>
<dbReference type="SMART" id="SM00532">
    <property type="entry name" value="LIGANc"/>
    <property type="match status" value="1"/>
</dbReference>
<name>A0ABT1M7G6_9MYCO</name>
<evidence type="ECO:0000256" key="9">
    <source>
        <dbReference type="ARBA" id="ARBA00034005"/>
    </source>
</evidence>
<evidence type="ECO:0000256" key="6">
    <source>
        <dbReference type="ARBA" id="ARBA00022842"/>
    </source>
</evidence>
<dbReference type="PROSITE" id="PS50172">
    <property type="entry name" value="BRCT"/>
    <property type="match status" value="1"/>
</dbReference>
<dbReference type="Gene3D" id="1.10.287.610">
    <property type="entry name" value="Helix hairpin bin"/>
    <property type="match status" value="1"/>
</dbReference>
<keyword evidence="1 10" id="KW-0436">Ligase</keyword>
<dbReference type="GO" id="GO:0003911">
    <property type="term" value="F:DNA ligase (NAD+) activity"/>
    <property type="evidence" value="ECO:0007669"/>
    <property type="project" value="UniProtKB-EC"/>
</dbReference>
<dbReference type="Pfam" id="PF12826">
    <property type="entry name" value="HHH_2"/>
    <property type="match status" value="1"/>
</dbReference>
<dbReference type="InterPro" id="IPR012340">
    <property type="entry name" value="NA-bd_OB-fold"/>
</dbReference>
<dbReference type="InterPro" id="IPR041663">
    <property type="entry name" value="DisA/LigA_HHH"/>
</dbReference>
<comment type="function">
    <text evidence="10">DNA ligase that catalyzes the formation of phosphodiester linkages between 5'-phosphoryl and 3'-hydroxyl groups in double-stranded DNA using NAD as a coenzyme and as the energy source for the reaction. It is essential for DNA replication and repair of damaged DNA.</text>
</comment>
<evidence type="ECO:0000256" key="8">
    <source>
        <dbReference type="ARBA" id="ARBA00023204"/>
    </source>
</evidence>
<dbReference type="InterPro" id="IPR033136">
    <property type="entry name" value="DNA_ligase_CS"/>
</dbReference>
<dbReference type="InterPro" id="IPR010994">
    <property type="entry name" value="RuvA_2-like"/>
</dbReference>
<dbReference type="InterPro" id="IPR004149">
    <property type="entry name" value="Znf_DNAligase_C4"/>
</dbReference>
<dbReference type="HAMAP" id="MF_01588">
    <property type="entry name" value="DNA_ligase_A"/>
    <property type="match status" value="1"/>
</dbReference>
<dbReference type="Gene3D" id="2.40.50.140">
    <property type="entry name" value="Nucleic acid-binding proteins"/>
    <property type="match status" value="1"/>
</dbReference>
<feature type="active site" description="N6-AMP-lysine intermediate" evidence="10">
    <location>
        <position position="125"/>
    </location>
</feature>
<dbReference type="NCBIfam" id="TIGR00575">
    <property type="entry name" value="dnlj"/>
    <property type="match status" value="1"/>
</dbReference>
<evidence type="ECO:0000256" key="7">
    <source>
        <dbReference type="ARBA" id="ARBA00023027"/>
    </source>
</evidence>
<evidence type="ECO:0000256" key="1">
    <source>
        <dbReference type="ARBA" id="ARBA00022598"/>
    </source>
</evidence>